<comment type="caution">
    <text evidence="3">The sequence shown here is derived from an EMBL/GenBank/DDBJ whole genome shotgun (WGS) entry which is preliminary data.</text>
</comment>
<reference evidence="3 4" key="1">
    <citation type="submission" date="2023-03" db="EMBL/GenBank/DDBJ databases">
        <title>Fodinicurvata sp. CAU 1616 isolated from sea sendiment.</title>
        <authorList>
            <person name="Kim W."/>
        </authorList>
    </citation>
    <scope>NUCLEOTIDE SEQUENCE [LARGE SCALE GENOMIC DNA]</scope>
    <source>
        <strain evidence="3 4">CAU 1616</strain>
    </source>
</reference>
<keyword evidence="2" id="KW-1133">Transmembrane helix</keyword>
<feature type="transmembrane region" description="Helical" evidence="2">
    <location>
        <begin position="71"/>
        <end position="89"/>
    </location>
</feature>
<accession>A0ABT5YIM6</accession>
<dbReference type="EMBL" id="JARHUD010000001">
    <property type="protein sequence ID" value="MDF2094762.1"/>
    <property type="molecule type" value="Genomic_DNA"/>
</dbReference>
<dbReference type="Proteomes" id="UP001215503">
    <property type="component" value="Unassembled WGS sequence"/>
</dbReference>
<proteinExistence type="predicted"/>
<evidence type="ECO:0000313" key="4">
    <source>
        <dbReference type="Proteomes" id="UP001215503"/>
    </source>
</evidence>
<dbReference type="NCBIfam" id="NF009316">
    <property type="entry name" value="PRK12674.1-5"/>
    <property type="match status" value="1"/>
</dbReference>
<evidence type="ECO:0000256" key="1">
    <source>
        <dbReference type="SAM" id="MobiDB-lite"/>
    </source>
</evidence>
<gene>
    <name evidence="3" type="ORF">P2G67_02085</name>
</gene>
<sequence>MDFLAEAVVAFLIVVGSIFGLVGSYGLAKLPDTMMRLHAPTKATTLGVGSILIASMAYFLFYENLFSVHELLITLFLFIAAPLTANVIAKAHLHENQVDPKQLPAPEPQASGQTPGWSTFDPEAERQDVR</sequence>
<name>A0ABT5YIM6_9PROT</name>
<dbReference type="PANTHER" id="PTHR34703:SF1">
    <property type="entry name" value="ANTIPORTER SUBUNIT MNHG2-RELATED"/>
    <property type="match status" value="1"/>
</dbReference>
<evidence type="ECO:0000313" key="3">
    <source>
        <dbReference type="EMBL" id="MDF2094762.1"/>
    </source>
</evidence>
<evidence type="ECO:0000256" key="2">
    <source>
        <dbReference type="SAM" id="Phobius"/>
    </source>
</evidence>
<keyword evidence="2" id="KW-0472">Membrane</keyword>
<feature type="transmembrane region" description="Helical" evidence="2">
    <location>
        <begin position="39"/>
        <end position="59"/>
    </location>
</feature>
<dbReference type="InterPro" id="IPR005133">
    <property type="entry name" value="PhaG_MnhG_YufB"/>
</dbReference>
<dbReference type="PANTHER" id="PTHR34703">
    <property type="entry name" value="ANTIPORTER SUBUNIT MNHG2-RELATED"/>
    <property type="match status" value="1"/>
</dbReference>
<keyword evidence="2" id="KW-0812">Transmembrane</keyword>
<feature type="region of interest" description="Disordered" evidence="1">
    <location>
        <begin position="98"/>
        <end position="130"/>
    </location>
</feature>
<dbReference type="RefSeq" id="WP_275819530.1">
    <property type="nucleotide sequence ID" value="NZ_JARHUD010000001.1"/>
</dbReference>
<organism evidence="3 4">
    <name type="scientific">Aquibaculum arenosum</name>
    <dbReference type="NCBI Taxonomy" id="3032591"/>
    <lineage>
        <taxon>Bacteria</taxon>
        <taxon>Pseudomonadati</taxon>
        <taxon>Pseudomonadota</taxon>
        <taxon>Alphaproteobacteria</taxon>
        <taxon>Rhodospirillales</taxon>
        <taxon>Rhodovibrionaceae</taxon>
        <taxon>Aquibaculum</taxon>
    </lineage>
</organism>
<feature type="transmembrane region" description="Helical" evidence="2">
    <location>
        <begin position="6"/>
        <end position="27"/>
    </location>
</feature>
<keyword evidence="4" id="KW-1185">Reference proteome</keyword>
<dbReference type="Pfam" id="PF03334">
    <property type="entry name" value="PhaG_MnhG_YufB"/>
    <property type="match status" value="1"/>
</dbReference>
<dbReference type="NCBIfam" id="TIGR01300">
    <property type="entry name" value="CPA3_mnhG_phaG"/>
    <property type="match status" value="1"/>
</dbReference>
<protein>
    <submittedName>
        <fullName evidence="3">Na+/H+ antiporter subunit G</fullName>
    </submittedName>
</protein>